<proteinExistence type="predicted"/>
<dbReference type="InterPro" id="IPR000639">
    <property type="entry name" value="Epox_hydrolase-like"/>
</dbReference>
<evidence type="ECO:0000313" key="4">
    <source>
        <dbReference type="Proteomes" id="UP000451860"/>
    </source>
</evidence>
<dbReference type="RefSeq" id="WP_152204295.1">
    <property type="nucleotide sequence ID" value="NZ_VUKF01000048.1"/>
</dbReference>
<protein>
    <submittedName>
        <fullName evidence="3">Alpha/beta fold hydrolase</fullName>
    </submittedName>
</protein>
<sequence>MVADPSCVLIPGPWEHRNVPANGAQFHVVLAGEPSAHRPLVVLLHAFPQFWWSWRHQIPALAAAGYQVAAMDLRGFGGSDKPPHRHETGVFARDVAGVIRSLGAASAVVVGHGFGGTVAWSMPSLAPRLTRAVAVLANPHPLPLHRVGNRMPLRALTTLARFQVPWFPERAVREGTLVRDVLREWSAPGNDGATSQADLYTEAMRLPFAAHSAMEHFRWLVRATPRTDGRRYLAAVRRPVQVPVLSIRGAQDRLLPGRTFGRDHRYVAGPLRQHVAPGAGHFLPEEAPEEVTELLLDFLAAEVPSPR</sequence>
<accession>A0A7J5UMS5</accession>
<dbReference type="Pfam" id="PF00561">
    <property type="entry name" value="Abhydrolase_1"/>
    <property type="match status" value="1"/>
</dbReference>
<dbReference type="OrthoDB" id="2987348at2"/>
<reference evidence="3 4" key="1">
    <citation type="submission" date="2019-10" db="EMBL/GenBank/DDBJ databases">
        <title>Georgenia wutianyii sp. nov. and Georgenia yuyongxinii sp. nov. isolated from plateau pika (Ochotona curzoniae) in the Qinghai-Tibet plateau of China.</title>
        <authorList>
            <person name="Tian Z."/>
        </authorList>
    </citation>
    <scope>NUCLEOTIDE SEQUENCE [LARGE SCALE GENOMIC DNA]</scope>
    <source>
        <strain evidence="3 4">DSM 21501</strain>
    </source>
</reference>
<feature type="domain" description="AB hydrolase-1" evidence="2">
    <location>
        <begin position="39"/>
        <end position="288"/>
    </location>
</feature>
<dbReference type="AlphaFoldDB" id="A0A7J5UMS5"/>
<gene>
    <name evidence="3" type="ORF">GB883_12775</name>
</gene>
<evidence type="ECO:0000259" key="2">
    <source>
        <dbReference type="Pfam" id="PF00561"/>
    </source>
</evidence>
<keyword evidence="4" id="KW-1185">Reference proteome</keyword>
<dbReference type="PRINTS" id="PR00412">
    <property type="entry name" value="EPOXHYDRLASE"/>
</dbReference>
<name>A0A7J5UMS5_9MICO</name>
<evidence type="ECO:0000256" key="1">
    <source>
        <dbReference type="ARBA" id="ARBA00022801"/>
    </source>
</evidence>
<dbReference type="SUPFAM" id="SSF53474">
    <property type="entry name" value="alpha/beta-Hydrolases"/>
    <property type="match status" value="1"/>
</dbReference>
<dbReference type="InterPro" id="IPR000073">
    <property type="entry name" value="AB_hydrolase_1"/>
</dbReference>
<evidence type="ECO:0000313" key="3">
    <source>
        <dbReference type="EMBL" id="KAE8763688.1"/>
    </source>
</evidence>
<dbReference type="Gene3D" id="3.40.50.1820">
    <property type="entry name" value="alpha/beta hydrolase"/>
    <property type="match status" value="1"/>
</dbReference>
<dbReference type="GO" id="GO:0016787">
    <property type="term" value="F:hydrolase activity"/>
    <property type="evidence" value="ECO:0007669"/>
    <property type="project" value="UniProtKB-KW"/>
</dbReference>
<dbReference type="Proteomes" id="UP000451860">
    <property type="component" value="Unassembled WGS sequence"/>
</dbReference>
<organism evidence="3 4">
    <name type="scientific">Georgenia thermotolerans</name>
    <dbReference type="NCBI Taxonomy" id="527326"/>
    <lineage>
        <taxon>Bacteria</taxon>
        <taxon>Bacillati</taxon>
        <taxon>Actinomycetota</taxon>
        <taxon>Actinomycetes</taxon>
        <taxon>Micrococcales</taxon>
        <taxon>Bogoriellaceae</taxon>
        <taxon>Georgenia</taxon>
    </lineage>
</organism>
<dbReference type="InterPro" id="IPR029058">
    <property type="entry name" value="AB_hydrolase_fold"/>
</dbReference>
<dbReference type="PRINTS" id="PR00111">
    <property type="entry name" value="ABHYDROLASE"/>
</dbReference>
<keyword evidence="1 3" id="KW-0378">Hydrolase</keyword>
<dbReference type="EMBL" id="WHJE01000060">
    <property type="protein sequence ID" value="KAE8763688.1"/>
    <property type="molecule type" value="Genomic_DNA"/>
</dbReference>
<comment type="caution">
    <text evidence="3">The sequence shown here is derived from an EMBL/GenBank/DDBJ whole genome shotgun (WGS) entry which is preliminary data.</text>
</comment>
<dbReference type="PANTHER" id="PTHR43329">
    <property type="entry name" value="EPOXIDE HYDROLASE"/>
    <property type="match status" value="1"/>
</dbReference>